<organism evidence="3 4">
    <name type="scientific">Pedobacter steynii</name>
    <dbReference type="NCBI Taxonomy" id="430522"/>
    <lineage>
        <taxon>Bacteria</taxon>
        <taxon>Pseudomonadati</taxon>
        <taxon>Bacteroidota</taxon>
        <taxon>Sphingobacteriia</taxon>
        <taxon>Sphingobacteriales</taxon>
        <taxon>Sphingobacteriaceae</taxon>
        <taxon>Pedobacter</taxon>
    </lineage>
</organism>
<sequence length="161" mass="18215">MKQNKKEKELLINHLFNASPELVFKAWTDPEQLKHWYAPDGCTIEFKSITVKEGGSFHSCIHDPIHGECWIMGTYQEVVAPERLVFSMILTNEQGQTLRSVEAGKAEDWPEEIQTTVTFKPIGNQTTVSVHQTVAEAAAKQSGAYQSWIKMFNKLNAIFST</sequence>
<accession>A0A1D7QHV1</accession>
<dbReference type="RefSeq" id="WP_069379920.1">
    <property type="nucleotide sequence ID" value="NZ_CP017141.1"/>
</dbReference>
<evidence type="ECO:0000313" key="4">
    <source>
        <dbReference type="Proteomes" id="UP000094313"/>
    </source>
</evidence>
<evidence type="ECO:0000256" key="1">
    <source>
        <dbReference type="ARBA" id="ARBA00006817"/>
    </source>
</evidence>
<name>A0A1D7QHV1_9SPHI</name>
<comment type="similarity">
    <text evidence="1">Belongs to the AHA1 family.</text>
</comment>
<dbReference type="Proteomes" id="UP000094313">
    <property type="component" value="Chromosome"/>
</dbReference>
<dbReference type="InterPro" id="IPR013538">
    <property type="entry name" value="ASHA1/2-like_C"/>
</dbReference>
<dbReference type="Pfam" id="PF08327">
    <property type="entry name" value="AHSA1"/>
    <property type="match status" value="1"/>
</dbReference>
<dbReference type="KEGG" id="psty:BFS30_14390"/>
<gene>
    <name evidence="3" type="ORF">BFS30_14390</name>
</gene>
<proteinExistence type="inferred from homology"/>
<keyword evidence="4" id="KW-1185">Reference proteome</keyword>
<dbReference type="OrthoDB" id="384974at2"/>
<dbReference type="InterPro" id="IPR023393">
    <property type="entry name" value="START-like_dom_sf"/>
</dbReference>
<evidence type="ECO:0000259" key="2">
    <source>
        <dbReference type="Pfam" id="PF08327"/>
    </source>
</evidence>
<dbReference type="SUPFAM" id="SSF55961">
    <property type="entry name" value="Bet v1-like"/>
    <property type="match status" value="1"/>
</dbReference>
<dbReference type="AlphaFoldDB" id="A0A1D7QHV1"/>
<dbReference type="CDD" id="cd07814">
    <property type="entry name" value="SRPBCC_CalC_Aha1-like"/>
    <property type="match status" value="1"/>
</dbReference>
<reference evidence="3 4" key="1">
    <citation type="submission" date="2016-08" db="EMBL/GenBank/DDBJ databases">
        <authorList>
            <person name="Seilhamer J.J."/>
        </authorList>
    </citation>
    <scope>NUCLEOTIDE SEQUENCE [LARGE SCALE GENOMIC DNA]</scope>
    <source>
        <strain evidence="3 4">DX4</strain>
    </source>
</reference>
<feature type="domain" description="Activator of Hsp90 ATPase homologue 1/2-like C-terminal" evidence="2">
    <location>
        <begin position="17"/>
        <end position="159"/>
    </location>
</feature>
<dbReference type="Gene3D" id="3.30.530.20">
    <property type="match status" value="1"/>
</dbReference>
<evidence type="ECO:0000313" key="3">
    <source>
        <dbReference type="EMBL" id="AOM78255.1"/>
    </source>
</evidence>
<protein>
    <submittedName>
        <fullName evidence="3">ATPase</fullName>
    </submittedName>
</protein>
<dbReference type="EMBL" id="CP017141">
    <property type="protein sequence ID" value="AOM78255.1"/>
    <property type="molecule type" value="Genomic_DNA"/>
</dbReference>